<sequence>MCRPQMDLTLTLLALLTGVLAGGLFSFLQIPIPAPPELPGLMGIVGIYLGYKIVRWSGIGFDLLRALGVQ</sequence>
<gene>
    <name evidence="1" type="ORF">SAMN06269185_2248</name>
</gene>
<evidence type="ECO:0000313" key="1">
    <source>
        <dbReference type="EMBL" id="SNZ13510.1"/>
    </source>
</evidence>
<dbReference type="InterPro" id="IPR020017">
    <property type="entry name" value="XapX_domain"/>
</dbReference>
<dbReference type="NCBIfam" id="TIGR03510">
    <property type="entry name" value="XapX"/>
    <property type="match status" value="1"/>
</dbReference>
<evidence type="ECO:0000313" key="2">
    <source>
        <dbReference type="Proteomes" id="UP000219453"/>
    </source>
</evidence>
<name>A0A285NVL7_NATPI</name>
<dbReference type="AlphaFoldDB" id="A0A285NVL7"/>
<organism evidence="1 2">
    <name type="scientific">Natronoarchaeum philippinense</name>
    <dbReference type="NCBI Taxonomy" id="558529"/>
    <lineage>
        <taxon>Archaea</taxon>
        <taxon>Methanobacteriati</taxon>
        <taxon>Methanobacteriota</taxon>
        <taxon>Stenosarchaea group</taxon>
        <taxon>Halobacteria</taxon>
        <taxon>Halobacteriales</taxon>
        <taxon>Natronoarchaeaceae</taxon>
    </lineage>
</organism>
<protein>
    <submittedName>
        <fullName evidence="1">XapX domain-containing protein</fullName>
    </submittedName>
</protein>
<proteinExistence type="predicted"/>
<dbReference type="EMBL" id="OBEJ01000002">
    <property type="protein sequence ID" value="SNZ13510.1"/>
    <property type="molecule type" value="Genomic_DNA"/>
</dbReference>
<keyword evidence="2" id="KW-1185">Reference proteome</keyword>
<accession>A0A285NVL7</accession>
<reference evidence="1 2" key="1">
    <citation type="submission" date="2017-09" db="EMBL/GenBank/DDBJ databases">
        <authorList>
            <person name="Ehlers B."/>
            <person name="Leendertz F.H."/>
        </authorList>
    </citation>
    <scope>NUCLEOTIDE SEQUENCE [LARGE SCALE GENOMIC DNA]</scope>
    <source>
        <strain evidence="1 2">DSM 27208</strain>
    </source>
</reference>
<dbReference type="Proteomes" id="UP000219453">
    <property type="component" value="Unassembled WGS sequence"/>
</dbReference>